<proteinExistence type="predicted"/>
<dbReference type="RefSeq" id="WP_115881688.1">
    <property type="nucleotide sequence ID" value="NZ_QTTQ01000011.1"/>
</dbReference>
<keyword evidence="3" id="KW-1185">Reference proteome</keyword>
<comment type="caution">
    <text evidence="2">The sequence shown here is derived from an EMBL/GenBank/DDBJ whole genome shotgun (WGS) entry which is preliminary data.</text>
</comment>
<evidence type="ECO:0000313" key="2">
    <source>
        <dbReference type="EMBL" id="REE80844.1"/>
    </source>
</evidence>
<dbReference type="Proteomes" id="UP000256429">
    <property type="component" value="Unassembled WGS sequence"/>
</dbReference>
<evidence type="ECO:0000259" key="1">
    <source>
        <dbReference type="Pfam" id="PF13474"/>
    </source>
</evidence>
<dbReference type="EMBL" id="QTTQ01000011">
    <property type="protein sequence ID" value="REE80844.1"/>
    <property type="molecule type" value="Genomic_DNA"/>
</dbReference>
<sequence>MKNIIFLFLLFVLISCSENETKKVTILNKDTEKEAINVVLNNWHKNAAEANFEAYFNAMSNESIFIGTDASENWNIEAFKSFSKPHFDKGKAWSFKSVERNVYLDASGKIAWFDELLDTWMGICRGSGVLKKTDNSWKIEHYVLSLTIPNIHIEEVKNINKKYDSIFLKKLKK</sequence>
<dbReference type="AlphaFoldDB" id="A0A3D9RTH6"/>
<dbReference type="OrthoDB" id="271716at2"/>
<accession>A0A3D9RTH6</accession>
<gene>
    <name evidence="2" type="ORF">BX611_2502</name>
</gene>
<dbReference type="InterPro" id="IPR037401">
    <property type="entry name" value="SnoaL-like"/>
</dbReference>
<name>A0A3D9RTH6_9FLAO</name>
<reference evidence="2 3" key="1">
    <citation type="submission" date="2018-08" db="EMBL/GenBank/DDBJ databases">
        <title>Genomic Encyclopedia of Type Strains, Phase III (KMG-III): the genomes of soil and plant-associated and newly described type strains.</title>
        <authorList>
            <person name="Whitman W."/>
        </authorList>
    </citation>
    <scope>NUCLEOTIDE SEQUENCE [LARGE SCALE GENOMIC DNA]</scope>
    <source>
        <strain evidence="2 3">325-5</strain>
    </source>
</reference>
<dbReference type="SUPFAM" id="SSF54427">
    <property type="entry name" value="NTF2-like"/>
    <property type="match status" value="1"/>
</dbReference>
<organism evidence="2 3">
    <name type="scientific">Lutibacter oceani</name>
    <dbReference type="NCBI Taxonomy" id="1853311"/>
    <lineage>
        <taxon>Bacteria</taxon>
        <taxon>Pseudomonadati</taxon>
        <taxon>Bacteroidota</taxon>
        <taxon>Flavobacteriia</taxon>
        <taxon>Flavobacteriales</taxon>
        <taxon>Flavobacteriaceae</taxon>
        <taxon>Lutibacter</taxon>
    </lineage>
</organism>
<dbReference type="PROSITE" id="PS51257">
    <property type="entry name" value="PROKAR_LIPOPROTEIN"/>
    <property type="match status" value="1"/>
</dbReference>
<protein>
    <submittedName>
        <fullName evidence="2">SnoaL-like protein</fullName>
    </submittedName>
</protein>
<evidence type="ECO:0000313" key="3">
    <source>
        <dbReference type="Proteomes" id="UP000256429"/>
    </source>
</evidence>
<dbReference type="Gene3D" id="3.10.450.50">
    <property type="match status" value="1"/>
</dbReference>
<feature type="domain" description="SnoaL-like" evidence="1">
    <location>
        <begin position="36"/>
        <end position="148"/>
    </location>
</feature>
<dbReference type="InterPro" id="IPR032710">
    <property type="entry name" value="NTF2-like_dom_sf"/>
</dbReference>
<dbReference type="Pfam" id="PF13474">
    <property type="entry name" value="SnoaL_3"/>
    <property type="match status" value="1"/>
</dbReference>